<evidence type="ECO:0000313" key="1">
    <source>
        <dbReference type="EMBL" id="CAD7266832.1"/>
    </source>
</evidence>
<dbReference type="AlphaFoldDB" id="A0A7R9B638"/>
<accession>A0A7R9B638</accession>
<dbReference type="EMBL" id="OC007758">
    <property type="protein sequence ID" value="CAD7266832.1"/>
    <property type="molecule type" value="Genomic_DNA"/>
</dbReference>
<reference evidence="1" key="1">
    <citation type="submission" date="2020-11" db="EMBL/GenBank/DDBJ databases">
        <authorList>
            <person name="Tran Van P."/>
        </authorList>
    </citation>
    <scope>NUCLEOTIDE SEQUENCE</scope>
</reference>
<gene>
    <name evidence="1" type="ORF">TSIB3V08_LOCUS10846</name>
</gene>
<organism evidence="1">
    <name type="scientific">Timema shepardi</name>
    <name type="common">Walking stick</name>
    <dbReference type="NCBI Taxonomy" id="629360"/>
    <lineage>
        <taxon>Eukaryota</taxon>
        <taxon>Metazoa</taxon>
        <taxon>Ecdysozoa</taxon>
        <taxon>Arthropoda</taxon>
        <taxon>Hexapoda</taxon>
        <taxon>Insecta</taxon>
        <taxon>Pterygota</taxon>
        <taxon>Neoptera</taxon>
        <taxon>Polyneoptera</taxon>
        <taxon>Phasmatodea</taxon>
        <taxon>Timematodea</taxon>
        <taxon>Timematoidea</taxon>
        <taxon>Timematidae</taxon>
        <taxon>Timema</taxon>
    </lineage>
</organism>
<protein>
    <submittedName>
        <fullName evidence="1">Uncharacterized protein</fullName>
    </submittedName>
</protein>
<proteinExistence type="predicted"/>
<name>A0A7R9B638_TIMSH</name>
<sequence>MASLVLTDSFEKLPEQIMYPYAEPYDLQKHVKIHQDIVEHLTSDLLESYKGVSQEGSLCQSQALQYLLDVKYLTMLLLPRDHKETPPPIHPTEIRTSISLSSAVELNTTSALVNYATECLLGVLIAWPEKLSVVAGLKATSVGSTGENPSILPLCTTAPWFPLLPVTSHHPQTSLKKAASPKPKGDPSAGDIMRSGAAALFGVMSSDWFGSS</sequence>